<name>A0A848LYK6_9BACT</name>
<proteinExistence type="predicted"/>
<dbReference type="InterPro" id="IPR005202">
    <property type="entry name" value="TF_GRAS"/>
</dbReference>
<comment type="caution">
    <text evidence="3">The sequence shown here is derived from an EMBL/GenBank/DDBJ whole genome shotgun (WGS) entry which is preliminary data.</text>
</comment>
<accession>A0A848LYK6</accession>
<dbReference type="Pfam" id="PF03514">
    <property type="entry name" value="GRAS"/>
    <property type="match status" value="1"/>
</dbReference>
<protein>
    <submittedName>
        <fullName evidence="3">GRAS family protein</fullName>
    </submittedName>
</protein>
<reference evidence="3 4" key="1">
    <citation type="submission" date="2020-04" db="EMBL/GenBank/DDBJ databases">
        <title>Draft genome of Pyxidicoccus fallax type strain.</title>
        <authorList>
            <person name="Whitworth D.E."/>
        </authorList>
    </citation>
    <scope>NUCLEOTIDE SEQUENCE [LARGE SCALE GENOMIC DNA]</scope>
    <source>
        <strain evidence="3 4">DSM 14698</strain>
    </source>
</reference>
<keyword evidence="2" id="KW-0804">Transcription</keyword>
<dbReference type="EMBL" id="JABBJJ010000461">
    <property type="protein sequence ID" value="NMO22711.1"/>
    <property type="molecule type" value="Genomic_DNA"/>
</dbReference>
<keyword evidence="1" id="KW-0805">Transcription regulation</keyword>
<organism evidence="3 4">
    <name type="scientific">Pyxidicoccus fallax</name>
    <dbReference type="NCBI Taxonomy" id="394095"/>
    <lineage>
        <taxon>Bacteria</taxon>
        <taxon>Pseudomonadati</taxon>
        <taxon>Myxococcota</taxon>
        <taxon>Myxococcia</taxon>
        <taxon>Myxococcales</taxon>
        <taxon>Cystobacterineae</taxon>
        <taxon>Myxococcaceae</taxon>
        <taxon>Pyxidicoccus</taxon>
    </lineage>
</organism>
<dbReference type="PROSITE" id="PS50985">
    <property type="entry name" value="GRAS"/>
    <property type="match status" value="1"/>
</dbReference>
<evidence type="ECO:0000256" key="1">
    <source>
        <dbReference type="ARBA" id="ARBA00023015"/>
    </source>
</evidence>
<keyword evidence="4" id="KW-1185">Reference proteome</keyword>
<dbReference type="SUPFAM" id="SSF53335">
    <property type="entry name" value="S-adenosyl-L-methionine-dependent methyltransferases"/>
    <property type="match status" value="1"/>
</dbReference>
<dbReference type="InterPro" id="IPR029063">
    <property type="entry name" value="SAM-dependent_MTases_sf"/>
</dbReference>
<dbReference type="RefSeq" id="WP_169351838.1">
    <property type="nucleotide sequence ID" value="NZ_JABBJJ010000461.1"/>
</dbReference>
<evidence type="ECO:0000313" key="3">
    <source>
        <dbReference type="EMBL" id="NMO22711.1"/>
    </source>
</evidence>
<dbReference type="PANTHER" id="PTHR31636">
    <property type="entry name" value="OSJNBA0084A10.13 PROTEIN-RELATED"/>
    <property type="match status" value="1"/>
</dbReference>
<dbReference type="Proteomes" id="UP000518300">
    <property type="component" value="Unassembled WGS sequence"/>
</dbReference>
<evidence type="ECO:0000313" key="4">
    <source>
        <dbReference type="Proteomes" id="UP000518300"/>
    </source>
</evidence>
<sequence length="313" mass="34479">MSSNLQRLTSLLTRLSGRDASRSRQELEELMADTLPTLSLAGPIANALLCHHLAGREQAVLLDIGLGTGRQAVDLVRCLGARADRPRSLTVVAVEPDGVSLRAAEHNLMEASQAYGLDVHVMPFQSPVEELDPSFWALVASLQGTLLVHSAFTLHRVRGSVAGEERKDGVLRRLRMLEPQALVLVEPSSDHQVSDLELRFHNGWRFYGQTFHLVDQLPLAPLEREALKAFLARELEGLLADSGERCARGYEHVSGWWRRLARTGFTRAAVPQAVDLGDHPLVHPNRYPGYVGLDYRAETLVAVLCATLGARGR</sequence>
<gene>
    <name evidence="3" type="ORF">HG543_48825</name>
</gene>
<evidence type="ECO:0000256" key="2">
    <source>
        <dbReference type="ARBA" id="ARBA00023163"/>
    </source>
</evidence>
<dbReference type="AlphaFoldDB" id="A0A848LYK6"/>
<dbReference type="Gene3D" id="3.40.50.150">
    <property type="entry name" value="Vaccinia Virus protein VP39"/>
    <property type="match status" value="1"/>
</dbReference>